<dbReference type="InterPro" id="IPR011856">
    <property type="entry name" value="tRNA_endonuc-like_dom_sf"/>
</dbReference>
<name>A0A6J5N7H4_9CAUD</name>
<feature type="non-terminal residue" evidence="1">
    <location>
        <position position="1"/>
    </location>
</feature>
<accession>A0A6J5N7H4</accession>
<dbReference type="EMBL" id="LR796594">
    <property type="protein sequence ID" value="CAB4153356.1"/>
    <property type="molecule type" value="Genomic_DNA"/>
</dbReference>
<evidence type="ECO:0000313" key="1">
    <source>
        <dbReference type="EMBL" id="CAB4153356.1"/>
    </source>
</evidence>
<evidence type="ECO:0008006" key="2">
    <source>
        <dbReference type="Google" id="ProtNLM"/>
    </source>
</evidence>
<dbReference type="GO" id="GO:0003676">
    <property type="term" value="F:nucleic acid binding"/>
    <property type="evidence" value="ECO:0007669"/>
    <property type="project" value="InterPro"/>
</dbReference>
<reference evidence="1" key="1">
    <citation type="submission" date="2020-04" db="EMBL/GenBank/DDBJ databases">
        <authorList>
            <person name="Chiriac C."/>
            <person name="Salcher M."/>
            <person name="Ghai R."/>
            <person name="Kavagutti S V."/>
        </authorList>
    </citation>
    <scope>NUCLEOTIDE SEQUENCE</scope>
</reference>
<organism evidence="1">
    <name type="scientific">uncultured Caudovirales phage</name>
    <dbReference type="NCBI Taxonomy" id="2100421"/>
    <lineage>
        <taxon>Viruses</taxon>
        <taxon>Duplodnaviria</taxon>
        <taxon>Heunggongvirae</taxon>
        <taxon>Uroviricota</taxon>
        <taxon>Caudoviricetes</taxon>
        <taxon>Peduoviridae</taxon>
        <taxon>Maltschvirus</taxon>
        <taxon>Maltschvirus maltsch</taxon>
    </lineage>
</organism>
<dbReference type="Gene3D" id="3.40.1350.10">
    <property type="match status" value="1"/>
</dbReference>
<protein>
    <recommendedName>
        <fullName evidence="2">VRR-NUC domain containing protein</fullName>
    </recommendedName>
</protein>
<proteinExistence type="predicted"/>
<sequence>EKGIQSELQKYVQKQLEKEGFKYFLVRSLDEFKKIVKLAE</sequence>
<gene>
    <name evidence="1" type="ORF">UFOVP622_1</name>
</gene>